<dbReference type="EMBL" id="ADVG01000001">
    <property type="protein sequence ID" value="EFH88029.1"/>
    <property type="molecule type" value="Genomic_DNA"/>
</dbReference>
<organism evidence="1 2">
    <name type="scientific">Ktedonobacter racemifer DSM 44963</name>
    <dbReference type="NCBI Taxonomy" id="485913"/>
    <lineage>
        <taxon>Bacteria</taxon>
        <taxon>Bacillati</taxon>
        <taxon>Chloroflexota</taxon>
        <taxon>Ktedonobacteria</taxon>
        <taxon>Ktedonobacterales</taxon>
        <taxon>Ktedonobacteraceae</taxon>
        <taxon>Ktedonobacter</taxon>
    </lineage>
</organism>
<sequence>MTAQASLSQRKMHALYLLQKVGLESPRDSIRGIKSRSLCHSEGTLGRVDFELSERKTKQCRKQVQKN</sequence>
<accession>D6TBZ3</accession>
<dbReference type="InParanoid" id="D6TBZ3"/>
<keyword evidence="2" id="KW-1185">Reference proteome</keyword>
<comment type="caution">
    <text evidence="1">The sequence shown here is derived from an EMBL/GenBank/DDBJ whole genome shotgun (WGS) entry which is preliminary data.</text>
</comment>
<proteinExistence type="predicted"/>
<gene>
    <name evidence="1" type="ORF">Krac_9401</name>
</gene>
<protein>
    <submittedName>
        <fullName evidence="1">Uncharacterized protein</fullName>
    </submittedName>
</protein>
<evidence type="ECO:0000313" key="2">
    <source>
        <dbReference type="Proteomes" id="UP000004508"/>
    </source>
</evidence>
<evidence type="ECO:0000313" key="1">
    <source>
        <dbReference type="EMBL" id="EFH88029.1"/>
    </source>
</evidence>
<name>D6TBZ3_KTERA</name>
<reference evidence="1 2" key="1">
    <citation type="journal article" date="2011" name="Stand. Genomic Sci.">
        <title>Non-contiguous finished genome sequence and contextual data of the filamentous soil bacterium Ktedonobacter racemifer type strain (SOSP1-21).</title>
        <authorList>
            <person name="Chang Y.J."/>
            <person name="Land M."/>
            <person name="Hauser L."/>
            <person name="Chertkov O."/>
            <person name="Del Rio T.G."/>
            <person name="Nolan M."/>
            <person name="Copeland A."/>
            <person name="Tice H."/>
            <person name="Cheng J.F."/>
            <person name="Lucas S."/>
            <person name="Han C."/>
            <person name="Goodwin L."/>
            <person name="Pitluck S."/>
            <person name="Ivanova N."/>
            <person name="Ovchinikova G."/>
            <person name="Pati A."/>
            <person name="Chen A."/>
            <person name="Palaniappan K."/>
            <person name="Mavromatis K."/>
            <person name="Liolios K."/>
            <person name="Brettin T."/>
            <person name="Fiebig A."/>
            <person name="Rohde M."/>
            <person name="Abt B."/>
            <person name="Goker M."/>
            <person name="Detter J.C."/>
            <person name="Woyke T."/>
            <person name="Bristow J."/>
            <person name="Eisen J.A."/>
            <person name="Markowitz V."/>
            <person name="Hugenholtz P."/>
            <person name="Kyrpides N.C."/>
            <person name="Klenk H.P."/>
            <person name="Lapidus A."/>
        </authorList>
    </citation>
    <scope>NUCLEOTIDE SEQUENCE [LARGE SCALE GENOMIC DNA]</scope>
    <source>
        <strain evidence="2">DSM 44963</strain>
    </source>
</reference>
<dbReference type="Proteomes" id="UP000004508">
    <property type="component" value="Unassembled WGS sequence"/>
</dbReference>
<dbReference type="AlphaFoldDB" id="D6TBZ3"/>